<proteinExistence type="inferred from homology"/>
<evidence type="ECO:0000256" key="3">
    <source>
        <dbReference type="ARBA" id="ARBA00022519"/>
    </source>
</evidence>
<dbReference type="GO" id="GO:0036380">
    <property type="term" value="F:UDP-N-acetylglucosamine-undecaprenyl-phosphate N-acetylglucosaminephosphotransferase activity"/>
    <property type="evidence" value="ECO:0007669"/>
    <property type="project" value="UniProtKB-UniRule"/>
</dbReference>
<feature type="transmembrane region" description="Helical" evidence="12">
    <location>
        <begin position="184"/>
        <end position="200"/>
    </location>
</feature>
<accession>A0A437R2Y2</accession>
<evidence type="ECO:0000313" key="14">
    <source>
        <dbReference type="EMBL" id="RVU41146.1"/>
    </source>
</evidence>
<evidence type="ECO:0000256" key="10">
    <source>
        <dbReference type="ARBA" id="ARBA00023136"/>
    </source>
</evidence>
<keyword evidence="6 12" id="KW-0812">Transmembrane</keyword>
<sequence length="359" mass="39406">MREHFVLFSTTFVLTLLAIFILIPLAHKIGLVDKPHGRKQHVGSIPLIGGISIFSGVAITLVIFGLPQDNHWYYLLCGGSIVLLGVFDDFLDLSVKLRLCAQLVIGAVMIYGLQLYVGNLGDLIGLGDIKLGYLGIPLTLIAVIAAINAFNMIDGIDGLAGMLSGVSFVSLTLMMGIGGQLEHALLPMVLVFALIPYLLFNLDLIGKGKGKIFMGDAGSMLIGLSVIWLLIIGSQSSTASFRPVTALWIIAVPLMDMVAIMIRRMRKGQSPFMADREHLHHIFLRLGLTSRQALVLITSLASMLATIGIVGEYLMVPDLVMLLLFLVMFSLYSLSLQYIWRITRFIKRYKAKNRAKKHP</sequence>
<feature type="transmembrane region" description="Helical" evidence="12">
    <location>
        <begin position="244"/>
        <end position="262"/>
    </location>
</feature>
<keyword evidence="2 12" id="KW-1003">Cell membrane</keyword>
<evidence type="ECO:0000256" key="9">
    <source>
        <dbReference type="ARBA" id="ARBA00022989"/>
    </source>
</evidence>
<evidence type="ECO:0000256" key="12">
    <source>
        <dbReference type="HAMAP-Rule" id="MF_02030"/>
    </source>
</evidence>
<feature type="transmembrane region" description="Helical" evidence="12">
    <location>
        <begin position="72"/>
        <end position="87"/>
    </location>
</feature>
<reference evidence="14 15" key="1">
    <citation type="submission" date="2019-01" db="EMBL/GenBank/DDBJ databases">
        <authorList>
            <person name="Chen W.-M."/>
        </authorList>
    </citation>
    <scope>NUCLEOTIDE SEQUENCE [LARGE SCALE GENOMIC DNA]</scope>
    <source>
        <strain evidence="14 15">KYPC3</strain>
    </source>
</reference>
<dbReference type="GO" id="GO:0009243">
    <property type="term" value="P:O antigen biosynthetic process"/>
    <property type="evidence" value="ECO:0007669"/>
    <property type="project" value="UniProtKB-UniRule"/>
</dbReference>
<evidence type="ECO:0000313" key="15">
    <source>
        <dbReference type="Proteomes" id="UP000283077"/>
    </source>
</evidence>
<evidence type="ECO:0000256" key="11">
    <source>
        <dbReference type="ARBA" id="ARBA00023211"/>
    </source>
</evidence>
<comment type="subcellular location">
    <subcellularLocation>
        <location evidence="12">Cell inner membrane</location>
        <topology evidence="12">Multi-pass membrane protein</topology>
    </subcellularLocation>
    <subcellularLocation>
        <location evidence="1">Cell membrane</location>
        <topology evidence="1">Multi-pass membrane protein</topology>
    </subcellularLocation>
</comment>
<feature type="binding site" evidence="13">
    <location>
        <position position="151"/>
    </location>
    <ligand>
        <name>Mg(2+)</name>
        <dbReference type="ChEBI" id="CHEBI:18420"/>
    </ligand>
</feature>
<dbReference type="EMBL" id="SACS01000002">
    <property type="protein sequence ID" value="RVU41146.1"/>
    <property type="molecule type" value="Genomic_DNA"/>
</dbReference>
<protein>
    <recommendedName>
        <fullName evidence="12">Undecaprenyl-phosphate alpha-N-acetylglucosaminyl 1-phosphate transferase</fullName>
        <ecNumber evidence="12">2.7.8.33</ecNumber>
    </recommendedName>
    <alternativeName>
        <fullName evidence="12">UDP-GlcNAc:undecaprenyl-phosphate GlcNAc-1-phosphate transferase</fullName>
    </alternativeName>
    <alternativeName>
        <fullName evidence="12">Undecaprenyl-phosphate GlcNAc-1-phosphate transferase</fullName>
    </alternativeName>
</protein>
<keyword evidence="7 12" id="KW-0460">Magnesium</keyword>
<evidence type="ECO:0000256" key="4">
    <source>
        <dbReference type="ARBA" id="ARBA00022676"/>
    </source>
</evidence>
<keyword evidence="4 12" id="KW-0328">Glycosyltransferase</keyword>
<comment type="cofactor">
    <cofactor evidence="12 13">
        <name>Mg(2+)</name>
        <dbReference type="ChEBI" id="CHEBI:18420"/>
    </cofactor>
</comment>
<dbReference type="RefSeq" id="WP_127697531.1">
    <property type="nucleotide sequence ID" value="NZ_SACS01000002.1"/>
</dbReference>
<feature type="transmembrane region" description="Helical" evidence="12">
    <location>
        <begin position="129"/>
        <end position="147"/>
    </location>
</feature>
<organism evidence="14 15">
    <name type="scientific">Rheinheimera riviphila</name>
    <dbReference type="NCBI Taxonomy" id="1834037"/>
    <lineage>
        <taxon>Bacteria</taxon>
        <taxon>Pseudomonadati</taxon>
        <taxon>Pseudomonadota</taxon>
        <taxon>Gammaproteobacteria</taxon>
        <taxon>Chromatiales</taxon>
        <taxon>Chromatiaceae</taxon>
        <taxon>Rheinheimera</taxon>
    </lineage>
</organism>
<dbReference type="PANTHER" id="PTHR22926">
    <property type="entry name" value="PHOSPHO-N-ACETYLMURAMOYL-PENTAPEPTIDE-TRANSFERASE"/>
    <property type="match status" value="1"/>
</dbReference>
<dbReference type="NCBIfam" id="TIGR02380">
    <property type="entry name" value="ECA_wecA"/>
    <property type="match status" value="1"/>
</dbReference>
<dbReference type="GO" id="GO:0005886">
    <property type="term" value="C:plasma membrane"/>
    <property type="evidence" value="ECO:0007669"/>
    <property type="project" value="UniProtKB-SubCell"/>
</dbReference>
<evidence type="ECO:0000256" key="13">
    <source>
        <dbReference type="PIRSR" id="PIRSR600715-1"/>
    </source>
</evidence>
<dbReference type="UniPathway" id="UPA00281"/>
<keyword evidence="3 12" id="KW-0997">Cell inner membrane</keyword>
<evidence type="ECO:0000256" key="5">
    <source>
        <dbReference type="ARBA" id="ARBA00022679"/>
    </source>
</evidence>
<evidence type="ECO:0000256" key="8">
    <source>
        <dbReference type="ARBA" id="ARBA00022985"/>
    </source>
</evidence>
<evidence type="ECO:0000256" key="6">
    <source>
        <dbReference type="ARBA" id="ARBA00022692"/>
    </source>
</evidence>
<evidence type="ECO:0000256" key="7">
    <source>
        <dbReference type="ARBA" id="ARBA00022842"/>
    </source>
</evidence>
<keyword evidence="15" id="KW-1185">Reference proteome</keyword>
<dbReference type="Pfam" id="PF00953">
    <property type="entry name" value="Glycos_transf_4"/>
    <property type="match status" value="1"/>
</dbReference>
<dbReference type="HAMAP" id="MF_02030">
    <property type="entry name" value="WecA_Gammaproteo"/>
    <property type="match status" value="1"/>
</dbReference>
<feature type="transmembrane region" description="Helical" evidence="12">
    <location>
        <begin position="6"/>
        <end position="26"/>
    </location>
</feature>
<comment type="cofactor">
    <cofactor evidence="12">
        <name>Mn(2+)</name>
        <dbReference type="ChEBI" id="CHEBI:29035"/>
    </cofactor>
</comment>
<dbReference type="GO" id="GO:0016757">
    <property type="term" value="F:glycosyltransferase activity"/>
    <property type="evidence" value="ECO:0007669"/>
    <property type="project" value="UniProtKB-KW"/>
</dbReference>
<name>A0A437R2Y2_9GAMM</name>
<keyword evidence="5 12" id="KW-0808">Transferase</keyword>
<dbReference type="GO" id="GO:0044038">
    <property type="term" value="P:cell wall macromolecule biosynthetic process"/>
    <property type="evidence" value="ECO:0007669"/>
    <property type="project" value="TreeGrafter"/>
</dbReference>
<dbReference type="InterPro" id="IPR000715">
    <property type="entry name" value="Glycosyl_transferase_4"/>
</dbReference>
<evidence type="ECO:0000256" key="1">
    <source>
        <dbReference type="ARBA" id="ARBA00004651"/>
    </source>
</evidence>
<comment type="pathway">
    <text evidence="12">Bacterial outer membrane biogenesis; LPS O-antigen biosynthesis.</text>
</comment>
<feature type="transmembrane region" description="Helical" evidence="12">
    <location>
        <begin position="47"/>
        <end position="66"/>
    </location>
</feature>
<dbReference type="CDD" id="cd06853">
    <property type="entry name" value="GT_WecA_like"/>
    <property type="match status" value="1"/>
</dbReference>
<dbReference type="GO" id="GO:0000287">
    <property type="term" value="F:magnesium ion binding"/>
    <property type="evidence" value="ECO:0007669"/>
    <property type="project" value="InterPro"/>
</dbReference>
<dbReference type="InterPro" id="IPR012750">
    <property type="entry name" value="ECA_WecA-rel"/>
</dbReference>
<evidence type="ECO:0000256" key="2">
    <source>
        <dbReference type="ARBA" id="ARBA00022475"/>
    </source>
</evidence>
<feature type="transmembrane region" description="Helical" evidence="12">
    <location>
        <begin position="293"/>
        <end position="314"/>
    </location>
</feature>
<keyword evidence="8 12" id="KW-0448">Lipopolysaccharide biosynthesis</keyword>
<dbReference type="GO" id="GO:0030145">
    <property type="term" value="F:manganese ion binding"/>
    <property type="evidence" value="ECO:0007669"/>
    <property type="project" value="InterPro"/>
</dbReference>
<comment type="similarity">
    <text evidence="12">Belongs to the glycosyltransferase 4 family. WecA subfamily.</text>
</comment>
<feature type="transmembrane region" description="Helical" evidence="12">
    <location>
        <begin position="320"/>
        <end position="340"/>
    </location>
</feature>
<keyword evidence="10 12" id="KW-0472">Membrane</keyword>
<dbReference type="OrthoDB" id="9783652at2"/>
<keyword evidence="9 12" id="KW-1133">Transmembrane helix</keyword>
<dbReference type="AlphaFoldDB" id="A0A437R2Y2"/>
<dbReference type="GO" id="GO:0009276">
    <property type="term" value="C:Gram-negative-bacterium-type cell wall"/>
    <property type="evidence" value="ECO:0007669"/>
    <property type="project" value="InterPro"/>
</dbReference>
<comment type="catalytic activity">
    <reaction evidence="12">
        <text>di-trans,octa-cis-undecaprenyl phosphate + UDP-N-acetyl-alpha-D-glucosamine = N-acetyl-alpha-D-glucosaminyl-di-trans,octa-cis-undecaprenyl diphosphate + UMP</text>
        <dbReference type="Rhea" id="RHEA:28090"/>
        <dbReference type="ChEBI" id="CHEBI:57705"/>
        <dbReference type="ChEBI" id="CHEBI:57865"/>
        <dbReference type="ChEBI" id="CHEBI:60392"/>
        <dbReference type="ChEBI" id="CHEBI:62959"/>
        <dbReference type="EC" id="2.7.8.33"/>
    </reaction>
</comment>
<comment type="caution">
    <text evidence="14">The sequence shown here is derived from an EMBL/GenBank/DDBJ whole genome shotgun (WGS) entry which is preliminary data.</text>
</comment>
<dbReference type="InterPro" id="IPR018480">
    <property type="entry name" value="PNAcMuramoyl-5peptid_Trfase_CS"/>
</dbReference>
<dbReference type="EC" id="2.7.8.33" evidence="12"/>
<dbReference type="PROSITE" id="PS01348">
    <property type="entry name" value="MRAY_2"/>
    <property type="match status" value="1"/>
</dbReference>
<keyword evidence="13" id="KW-0479">Metal-binding</keyword>
<gene>
    <name evidence="12 14" type="primary">wecA</name>
    <name evidence="14" type="ORF">EOE67_02785</name>
</gene>
<dbReference type="Proteomes" id="UP000283077">
    <property type="component" value="Unassembled WGS sequence"/>
</dbReference>
<dbReference type="PANTHER" id="PTHR22926:SF3">
    <property type="entry name" value="UNDECAPRENYL-PHOSPHATE ALPHA-N-ACETYLGLUCOSAMINYL 1-PHOSPHATE TRANSFERASE"/>
    <property type="match status" value="1"/>
</dbReference>
<keyword evidence="11 12" id="KW-0464">Manganese</keyword>
<feature type="binding site" evidence="13">
    <location>
        <position position="216"/>
    </location>
    <ligand>
        <name>Mg(2+)</name>
        <dbReference type="ChEBI" id="CHEBI:18420"/>
    </ligand>
</feature>
<feature type="transmembrane region" description="Helical" evidence="12">
    <location>
        <begin position="99"/>
        <end position="117"/>
    </location>
</feature>
<dbReference type="GO" id="GO:0071555">
    <property type="term" value="P:cell wall organization"/>
    <property type="evidence" value="ECO:0007669"/>
    <property type="project" value="TreeGrafter"/>
</dbReference>
<feature type="transmembrane region" description="Helical" evidence="12">
    <location>
        <begin position="212"/>
        <end position="232"/>
    </location>
</feature>
<comment type="function">
    <text evidence="12">Catalyzes the transfer of the GlcNAc-1-phosphate moiety from UDP-GlcNAc onto the carrier lipid undecaprenyl phosphate (C55-P), yielding GlcNAc-pyrophosphoryl-undecaprenyl (GlcNAc-PP-C55).</text>
</comment>